<dbReference type="RefSeq" id="XP_018061778.1">
    <property type="nucleotide sequence ID" value="XM_018223304.1"/>
</dbReference>
<feature type="transmembrane region" description="Helical" evidence="8">
    <location>
        <begin position="183"/>
        <end position="201"/>
    </location>
</feature>
<reference evidence="11 12" key="1">
    <citation type="submission" date="2015-10" db="EMBL/GenBank/DDBJ databases">
        <title>Full genome of DAOMC 229536 Phialocephala scopiformis, a fungal endophyte of spruce producing the potent anti-insectan compound rugulosin.</title>
        <authorList>
            <consortium name="DOE Joint Genome Institute"/>
            <person name="Walker A.K."/>
            <person name="Frasz S.L."/>
            <person name="Seifert K.A."/>
            <person name="Miller J.D."/>
            <person name="Mondo S.J."/>
            <person name="Labutti K."/>
            <person name="Lipzen A."/>
            <person name="Dockter R."/>
            <person name="Kennedy M."/>
            <person name="Grigoriev I.V."/>
            <person name="Spatafora J.W."/>
        </authorList>
    </citation>
    <scope>NUCLEOTIDE SEQUENCE [LARGE SCALE GENOMIC DNA]</scope>
    <source>
        <strain evidence="11 12">CBS 120377</strain>
    </source>
</reference>
<keyword evidence="7 8" id="KW-0924">Ammonia transport</keyword>
<dbReference type="InParanoid" id="A0A132B5A1"/>
<dbReference type="OrthoDB" id="534912at2759"/>
<evidence type="ECO:0000256" key="3">
    <source>
        <dbReference type="ARBA" id="ARBA00022448"/>
    </source>
</evidence>
<comment type="similarity">
    <text evidence="2 8">Belongs to the ammonia transporter channel (TC 1.A.11.2) family.</text>
</comment>
<evidence type="ECO:0000259" key="10">
    <source>
        <dbReference type="Pfam" id="PF00909"/>
    </source>
</evidence>
<dbReference type="PROSITE" id="PS01219">
    <property type="entry name" value="AMMONIUM_TRANSP"/>
    <property type="match status" value="1"/>
</dbReference>
<dbReference type="InterPro" id="IPR029020">
    <property type="entry name" value="Ammonium/urea_transptr"/>
</dbReference>
<keyword evidence="4 8" id="KW-0812">Transmembrane</keyword>
<feature type="compositionally biased region" description="Polar residues" evidence="9">
    <location>
        <begin position="491"/>
        <end position="502"/>
    </location>
</feature>
<evidence type="ECO:0000256" key="6">
    <source>
        <dbReference type="ARBA" id="ARBA00023136"/>
    </source>
</evidence>
<dbReference type="Gene3D" id="1.10.3430.10">
    <property type="entry name" value="Ammonium transporter AmtB like domains"/>
    <property type="match status" value="1"/>
</dbReference>
<gene>
    <name evidence="11" type="ORF">LY89DRAFT_789857</name>
</gene>
<keyword evidence="12" id="KW-1185">Reference proteome</keyword>
<dbReference type="GeneID" id="28833030"/>
<evidence type="ECO:0000256" key="5">
    <source>
        <dbReference type="ARBA" id="ARBA00022989"/>
    </source>
</evidence>
<feature type="region of interest" description="Disordered" evidence="9">
    <location>
        <begin position="445"/>
        <end position="502"/>
    </location>
</feature>
<feature type="transmembrane region" description="Helical" evidence="8">
    <location>
        <begin position="341"/>
        <end position="365"/>
    </location>
</feature>
<keyword evidence="6 8" id="KW-0472">Membrane</keyword>
<keyword evidence="3 8" id="KW-0813">Transport</keyword>
<organism evidence="11 12">
    <name type="scientific">Mollisia scopiformis</name>
    <name type="common">Conifer needle endophyte fungus</name>
    <name type="synonym">Phialocephala scopiformis</name>
    <dbReference type="NCBI Taxonomy" id="149040"/>
    <lineage>
        <taxon>Eukaryota</taxon>
        <taxon>Fungi</taxon>
        <taxon>Dikarya</taxon>
        <taxon>Ascomycota</taxon>
        <taxon>Pezizomycotina</taxon>
        <taxon>Leotiomycetes</taxon>
        <taxon>Helotiales</taxon>
        <taxon>Mollisiaceae</taxon>
        <taxon>Mollisia</taxon>
    </lineage>
</organism>
<evidence type="ECO:0000256" key="7">
    <source>
        <dbReference type="ARBA" id="ARBA00023177"/>
    </source>
</evidence>
<name>A0A132B5A1_MOLSC</name>
<feature type="transmembrane region" description="Helical" evidence="8">
    <location>
        <begin position="146"/>
        <end position="171"/>
    </location>
</feature>
<proteinExistence type="inferred from homology"/>
<feature type="transmembrane region" description="Helical" evidence="8">
    <location>
        <begin position="245"/>
        <end position="264"/>
    </location>
</feature>
<dbReference type="EMBL" id="KQ947440">
    <property type="protein sequence ID" value="KUJ07423.1"/>
    <property type="molecule type" value="Genomic_DNA"/>
</dbReference>
<feature type="transmembrane region" description="Helical" evidence="8">
    <location>
        <begin position="276"/>
        <end position="294"/>
    </location>
</feature>
<feature type="domain" description="Ammonium transporter AmtB-like" evidence="10">
    <location>
        <begin position="21"/>
        <end position="430"/>
    </location>
</feature>
<dbReference type="InterPro" id="IPR001905">
    <property type="entry name" value="Ammonium_transpt"/>
</dbReference>
<evidence type="ECO:0000256" key="2">
    <source>
        <dbReference type="ARBA" id="ARBA00005887"/>
    </source>
</evidence>
<dbReference type="Proteomes" id="UP000070700">
    <property type="component" value="Unassembled WGS sequence"/>
</dbReference>
<comment type="subcellular location">
    <subcellularLocation>
        <location evidence="8">Cell membrane</location>
        <topology evidence="8">Multi-pass membrane protein</topology>
    </subcellularLocation>
    <subcellularLocation>
        <location evidence="1">Membrane</location>
        <topology evidence="1">Multi-pass membrane protein</topology>
    </subcellularLocation>
</comment>
<feature type="transmembrane region" description="Helical" evidence="8">
    <location>
        <begin position="385"/>
        <end position="408"/>
    </location>
</feature>
<sequence length="502" mass="53942">MSNTTAEDPINPDWLNKGDNAWQLTAASLVALQSVPGLVVLYAGWVKHKWAINSAFMAFYAFSMVLLCWVVYAYKAAFGEQMLPFVGRPGPAIGMDYQLRQSVIPAGDLTQNFPQSTMVYFQFVFAAITLVLIAGSYLCRMNFFAWMLFVPLWLTFSYVVGAFSIWGGGFLFQMGVIDYSGGYVIHLSAGTAGFVGAWWIGPRTEEDLEDNHPNNILMMLVGAGILWIGWNGFNGGDPYAASPDAGAAVLNTNICTAVSSLVWVAMDLAYFRKPSVIGAIQGMITGLVAITPAAGVVAGWGAIALGVGSGTIPWVSMNIAGRRLSIFSHVDDTLEVFHTHFVGALVGGIGTGLFATSAGCAAFGITNPGGAIDGNGKQVWLQIVGALFIIGWNIVWTSLIMCFIKYVLRVPLRMTQEQLDVGDYAVHGEEPYTFAHYNIKHPTPPLMKRRTTKKGDEETPRGAVLMGTNPAETIEKSSSGGSVGKKEDSNVAVSTGAQPIDE</sequence>
<dbReference type="PANTHER" id="PTHR43029">
    <property type="entry name" value="AMMONIUM TRANSPORTER MEP2"/>
    <property type="match status" value="1"/>
</dbReference>
<accession>A0A132B5A1</accession>
<keyword evidence="5 8" id="KW-1133">Transmembrane helix</keyword>
<dbReference type="GO" id="GO:0005886">
    <property type="term" value="C:plasma membrane"/>
    <property type="evidence" value="ECO:0007669"/>
    <property type="project" value="UniProtKB-SubCell"/>
</dbReference>
<dbReference type="NCBIfam" id="TIGR00836">
    <property type="entry name" value="amt"/>
    <property type="match status" value="1"/>
</dbReference>
<dbReference type="InterPro" id="IPR018047">
    <property type="entry name" value="Ammonium_transpt_CS"/>
</dbReference>
<dbReference type="SUPFAM" id="SSF111352">
    <property type="entry name" value="Ammonium transporter"/>
    <property type="match status" value="1"/>
</dbReference>
<dbReference type="KEGG" id="psco:LY89DRAFT_789857"/>
<feature type="transmembrane region" description="Helical" evidence="8">
    <location>
        <begin position="20"/>
        <end position="43"/>
    </location>
</feature>
<dbReference type="Pfam" id="PF00909">
    <property type="entry name" value="Ammonium_transp"/>
    <property type="match status" value="1"/>
</dbReference>
<evidence type="ECO:0000256" key="4">
    <source>
        <dbReference type="ARBA" id="ARBA00022692"/>
    </source>
</evidence>
<evidence type="ECO:0000313" key="11">
    <source>
        <dbReference type="EMBL" id="KUJ07423.1"/>
    </source>
</evidence>
<evidence type="ECO:0000313" key="12">
    <source>
        <dbReference type="Proteomes" id="UP000070700"/>
    </source>
</evidence>
<feature type="transmembrane region" description="Helical" evidence="8">
    <location>
        <begin position="55"/>
        <end position="74"/>
    </location>
</feature>
<feature type="transmembrane region" description="Helical" evidence="8">
    <location>
        <begin position="300"/>
        <end position="320"/>
    </location>
</feature>
<dbReference type="PANTHER" id="PTHR43029:SF10">
    <property type="entry name" value="AMMONIUM TRANSPORTER MEP2"/>
    <property type="match status" value="1"/>
</dbReference>
<evidence type="ECO:0000256" key="9">
    <source>
        <dbReference type="SAM" id="MobiDB-lite"/>
    </source>
</evidence>
<dbReference type="InterPro" id="IPR024041">
    <property type="entry name" value="NH4_transpt_AmtB-like_dom"/>
</dbReference>
<feature type="transmembrane region" description="Helical" evidence="8">
    <location>
        <begin position="119"/>
        <end position="139"/>
    </location>
</feature>
<dbReference type="AlphaFoldDB" id="A0A132B5A1"/>
<evidence type="ECO:0000256" key="1">
    <source>
        <dbReference type="ARBA" id="ARBA00004141"/>
    </source>
</evidence>
<protein>
    <recommendedName>
        <fullName evidence="8">Ammonium transporter</fullName>
    </recommendedName>
</protein>
<evidence type="ECO:0000256" key="8">
    <source>
        <dbReference type="RuleBase" id="RU362002"/>
    </source>
</evidence>
<feature type="transmembrane region" description="Helical" evidence="8">
    <location>
        <begin position="213"/>
        <end position="233"/>
    </location>
</feature>
<dbReference type="GO" id="GO:0008519">
    <property type="term" value="F:ammonium channel activity"/>
    <property type="evidence" value="ECO:0007669"/>
    <property type="project" value="InterPro"/>
</dbReference>